<comment type="caution">
    <text evidence="1">The sequence shown here is derived from an EMBL/GenBank/DDBJ whole genome shotgun (WGS) entry which is preliminary data.</text>
</comment>
<reference evidence="1 2" key="1">
    <citation type="submission" date="2024-04" db="EMBL/GenBank/DDBJ databases">
        <title>Tritrichomonas musculus Genome.</title>
        <authorList>
            <person name="Alves-Ferreira E."/>
            <person name="Grigg M."/>
            <person name="Lorenzi H."/>
            <person name="Galac M."/>
        </authorList>
    </citation>
    <scope>NUCLEOTIDE SEQUENCE [LARGE SCALE GENOMIC DNA]</scope>
    <source>
        <strain evidence="1 2">EAF2021</strain>
    </source>
</reference>
<evidence type="ECO:0000313" key="2">
    <source>
        <dbReference type="Proteomes" id="UP001470230"/>
    </source>
</evidence>
<organism evidence="1 2">
    <name type="scientific">Tritrichomonas musculus</name>
    <dbReference type="NCBI Taxonomy" id="1915356"/>
    <lineage>
        <taxon>Eukaryota</taxon>
        <taxon>Metamonada</taxon>
        <taxon>Parabasalia</taxon>
        <taxon>Tritrichomonadida</taxon>
        <taxon>Tritrichomonadidae</taxon>
        <taxon>Tritrichomonas</taxon>
    </lineage>
</organism>
<protein>
    <recommendedName>
        <fullName evidence="3">Surface antigen BspA-like</fullName>
    </recommendedName>
</protein>
<gene>
    <name evidence="1" type="ORF">M9Y10_030716</name>
</gene>
<evidence type="ECO:0008006" key="3">
    <source>
        <dbReference type="Google" id="ProtNLM"/>
    </source>
</evidence>
<evidence type="ECO:0000313" key="1">
    <source>
        <dbReference type="EMBL" id="KAK8840508.1"/>
    </source>
</evidence>
<dbReference type="Pfam" id="PF13306">
    <property type="entry name" value="LRR_5"/>
    <property type="match status" value="4"/>
</dbReference>
<dbReference type="Proteomes" id="UP001470230">
    <property type="component" value="Unassembled WGS sequence"/>
</dbReference>
<proteinExistence type="predicted"/>
<dbReference type="PANTHER" id="PTHR45661:SF3">
    <property type="entry name" value="IG-LIKE DOMAIN-CONTAINING PROTEIN"/>
    <property type="match status" value="1"/>
</dbReference>
<dbReference type="Gene3D" id="3.80.10.10">
    <property type="entry name" value="Ribonuclease Inhibitor"/>
    <property type="match status" value="4"/>
</dbReference>
<accession>A0ABR2H2S2</accession>
<dbReference type="Gene3D" id="3.40.50.12480">
    <property type="match status" value="1"/>
</dbReference>
<dbReference type="InterPro" id="IPR026906">
    <property type="entry name" value="LRR_5"/>
</dbReference>
<dbReference type="InterPro" id="IPR053139">
    <property type="entry name" value="Surface_bspA-like"/>
</dbReference>
<dbReference type="SUPFAM" id="SSF52058">
    <property type="entry name" value="L domain-like"/>
    <property type="match status" value="2"/>
</dbReference>
<sequence>MQEAKSFDLIMNNKVFVIPVIFPTLYNVNPNILHILNTKKIYKVKSKVSENVFQSFIDHWTTGKIPDFQQKNIIEYELLSSEFERMEDIIDIYKNNYISNVRLLANQKSYNLQIEKKNSTIKQYNINISYLFTYNKVGSLFENDQIKDQILSACIKGNSKFISLNCRKKLKENGLIFVLNEETKEAGIIGHDDSQEKYFIPKTIRHGNDDYRVTIIFENSFSKSQKVKLIEFPEDSEIRLIENSAFSHSSIKSITIPSNVKKIGKEAFRNCTKLLNVYFTDDSKLETIEESVFTSSSIEEITIPATVKTVSKHTFLYCINLKNIIFSHHKSELKTIESNAFFNCSVESISIPSSVEELKDGWCCGMRNLKEISITESDTKNIIYYDNKFIIGRSNPKSDIFDVLYFVRRDIQNATIPSFIKKIAPYSFESCSKLKNVDFLEDSELEVIGYSSFSPSTIETITIPKHVKCIGESAFNSCSRLKHINFHKNSELEEIGTRSFSASSVKSITFPQLIKIGSYAFSDCTQLKNVAVESKLQSIGNSAFKDSTLKSLSIPSSASQFEYEWCDRTYELNDITIIECDEKNIIYYDDKFIIGKSNLGSDIYDVLLFARRDIENVTIPSFITRISPYSFNFCSKLKNVDFLKDSKIQCIDKNSFTYSSIERVFIPKNLKEIENNSFVSCKKLREIEFEENSKLKIIKDYAFGFTSIEKISFPSSLRIIKFHTFSGCPQLKTVEFPCDSELRVIGKSVFTNCPLEYLTIPSSVRKFESDWCFRTLKLNNIKIHECYSRNISYYDDKFIIMKTDIKSDNYDILLFARRDIKNVIIPSFIKYFANYSFNYCLQIKTVEFEKNSQLSAINNFAFSESSIESITIPSSVTEIKPYSFYSCKNLKFIQFHYDSQLKIIGEYAFAFSKLASFAVPSKVVKIDNFAFADCKILQIVEIDEYSEIKSFGKNPFHSTKLDAIMVPNKLIKSFFYSSQSFFEKK</sequence>
<dbReference type="EMBL" id="JAPFFF010000045">
    <property type="protein sequence ID" value="KAK8840508.1"/>
    <property type="molecule type" value="Genomic_DNA"/>
</dbReference>
<dbReference type="InterPro" id="IPR032675">
    <property type="entry name" value="LRR_dom_sf"/>
</dbReference>
<keyword evidence="2" id="KW-1185">Reference proteome</keyword>
<name>A0ABR2H2S2_9EUKA</name>
<dbReference type="PANTHER" id="PTHR45661">
    <property type="entry name" value="SURFACE ANTIGEN"/>
    <property type="match status" value="1"/>
</dbReference>